<evidence type="ECO:0000313" key="1">
    <source>
        <dbReference type="EMBL" id="SNV14963.1"/>
    </source>
</evidence>
<organism evidence="1 2">
    <name type="scientific">Capnocytophaga haemolytica</name>
    <dbReference type="NCBI Taxonomy" id="45243"/>
    <lineage>
        <taxon>Bacteria</taxon>
        <taxon>Pseudomonadati</taxon>
        <taxon>Bacteroidota</taxon>
        <taxon>Flavobacteriia</taxon>
        <taxon>Flavobacteriales</taxon>
        <taxon>Flavobacteriaceae</taxon>
        <taxon>Capnocytophaga</taxon>
    </lineage>
</organism>
<dbReference type="AlphaFoldDB" id="A0AAX2GZY3"/>
<accession>A0AAX2GZY3</accession>
<dbReference type="EMBL" id="LT906449">
    <property type="protein sequence ID" value="SNV14963.1"/>
    <property type="molecule type" value="Genomic_DNA"/>
</dbReference>
<gene>
    <name evidence="1" type="ORF">SAMEA44541418_01959</name>
</gene>
<name>A0AAX2GZY3_9FLAO</name>
<proteinExistence type="predicted"/>
<reference evidence="1 2" key="1">
    <citation type="submission" date="2017-06" db="EMBL/GenBank/DDBJ databases">
        <authorList>
            <consortium name="Pathogen Informatics"/>
        </authorList>
    </citation>
    <scope>NUCLEOTIDE SEQUENCE [LARGE SCALE GENOMIC DNA]</scope>
    <source>
        <strain evidence="1 2">NCTC12947</strain>
    </source>
</reference>
<protein>
    <recommendedName>
        <fullName evidence="3">YbaB/EbfC family nucleoid-associated protein</fullName>
    </recommendedName>
</protein>
<evidence type="ECO:0008006" key="3">
    <source>
        <dbReference type="Google" id="ProtNLM"/>
    </source>
</evidence>
<evidence type="ECO:0000313" key="2">
    <source>
        <dbReference type="Proteomes" id="UP000215539"/>
    </source>
</evidence>
<dbReference type="Proteomes" id="UP000215539">
    <property type="component" value="Chromosome 1"/>
</dbReference>
<sequence length="38" mass="4500">MFEDFMKNLQGMMGGNADYINKQMEQMQKQMEAQMNAH</sequence>